<dbReference type="AlphaFoldDB" id="A0A0P9EJX5"/>
<evidence type="ECO:0000256" key="1">
    <source>
        <dbReference type="SAM" id="SignalP"/>
    </source>
</evidence>
<evidence type="ECO:0000313" key="3">
    <source>
        <dbReference type="Proteomes" id="UP000053890"/>
    </source>
</evidence>
<dbReference type="RefSeq" id="XP_018269970.1">
    <property type="nucleotide sequence ID" value="XM_018417349.1"/>
</dbReference>
<sequence length="194" mass="20238">MLRAILYLATLFAVATSTCALPIPSFAGPLDLLPFKASLGNNPQRDFGLPRAPAPLRIVEDDDEHVHGAHLSASTSSTGRPTSHASLHALVAEPTALAAPVPSAHGRKAADVDDDSIFSDAIYFEPSAGPAAASASSVAQDKAVEAERVRQLEREGWTKVAKRELGQLKAASKRAQQLRARTAAVAAAAVAYPA</sequence>
<dbReference type="OrthoDB" id="10499358at2759"/>
<gene>
    <name evidence="2" type="ORF">RHOBADRAFT_54507</name>
</gene>
<proteinExistence type="predicted"/>
<reference evidence="2 3" key="1">
    <citation type="journal article" date="2015" name="Front. Microbiol.">
        <title>Genome sequence of the plant growth promoting endophytic yeast Rhodotorula graminis WP1.</title>
        <authorList>
            <person name="Firrincieli A."/>
            <person name="Otillar R."/>
            <person name="Salamov A."/>
            <person name="Schmutz J."/>
            <person name="Khan Z."/>
            <person name="Redman R.S."/>
            <person name="Fleck N.D."/>
            <person name="Lindquist E."/>
            <person name="Grigoriev I.V."/>
            <person name="Doty S.L."/>
        </authorList>
    </citation>
    <scope>NUCLEOTIDE SEQUENCE [LARGE SCALE GENOMIC DNA]</scope>
    <source>
        <strain evidence="2 3">WP1</strain>
    </source>
</reference>
<organism evidence="2 3">
    <name type="scientific">Rhodotorula graminis (strain WP1)</name>
    <dbReference type="NCBI Taxonomy" id="578459"/>
    <lineage>
        <taxon>Eukaryota</taxon>
        <taxon>Fungi</taxon>
        <taxon>Dikarya</taxon>
        <taxon>Basidiomycota</taxon>
        <taxon>Pucciniomycotina</taxon>
        <taxon>Microbotryomycetes</taxon>
        <taxon>Sporidiobolales</taxon>
        <taxon>Sporidiobolaceae</taxon>
        <taxon>Rhodotorula</taxon>
    </lineage>
</organism>
<name>A0A0P9EJX5_RHOGW</name>
<feature type="chain" id="PRO_5006156630" evidence="1">
    <location>
        <begin position="21"/>
        <end position="194"/>
    </location>
</feature>
<keyword evidence="1" id="KW-0732">Signal</keyword>
<protein>
    <submittedName>
        <fullName evidence="2">Uncharacterized protein</fullName>
    </submittedName>
</protein>
<dbReference type="GeneID" id="28977797"/>
<dbReference type="EMBL" id="KQ474081">
    <property type="protein sequence ID" value="KPV73921.1"/>
    <property type="molecule type" value="Genomic_DNA"/>
</dbReference>
<evidence type="ECO:0000313" key="2">
    <source>
        <dbReference type="EMBL" id="KPV73921.1"/>
    </source>
</evidence>
<dbReference type="Proteomes" id="UP000053890">
    <property type="component" value="Unassembled WGS sequence"/>
</dbReference>
<feature type="signal peptide" evidence="1">
    <location>
        <begin position="1"/>
        <end position="20"/>
    </location>
</feature>
<keyword evidence="3" id="KW-1185">Reference proteome</keyword>
<accession>A0A0P9EJX5</accession>